<sequence>MWSRQNKALYQPNQFFMLNREVNMLEHQIPPHKRPPGLMLSAALREERKAKMLLGIVKLKRYHGLNNEEWEQVMKMACELLK</sequence>
<proteinExistence type="predicted"/>
<gene>
    <name evidence="1" type="ORF">HGO23_06165</name>
</gene>
<reference evidence="1 2" key="1">
    <citation type="submission" date="2021-03" db="EMBL/GenBank/DDBJ databases">
        <title>Complete Genome Sequence Data of Xenorhabdus budapestensis strain C72, a Candidate Biological Control Agent, from China.</title>
        <authorList>
            <person name="LI B."/>
            <person name="WANG S."/>
            <person name="QIU D."/>
        </authorList>
    </citation>
    <scope>NUCLEOTIDE SEQUENCE [LARGE SCALE GENOMIC DNA]</scope>
    <source>
        <strain evidence="1 2">C-7-2</strain>
    </source>
</reference>
<accession>A0ABX7VN26</accession>
<dbReference type="RefSeq" id="WP_209028311.1">
    <property type="nucleotide sequence ID" value="NZ_CP072455.1"/>
</dbReference>
<name>A0ABX7VN26_XENBU</name>
<organism evidence="1 2">
    <name type="scientific">Xenorhabdus budapestensis</name>
    <dbReference type="NCBI Taxonomy" id="290110"/>
    <lineage>
        <taxon>Bacteria</taxon>
        <taxon>Pseudomonadati</taxon>
        <taxon>Pseudomonadota</taxon>
        <taxon>Gammaproteobacteria</taxon>
        <taxon>Enterobacterales</taxon>
        <taxon>Morganellaceae</taxon>
        <taxon>Xenorhabdus</taxon>
    </lineage>
</organism>
<keyword evidence="2" id="KW-1185">Reference proteome</keyword>
<protein>
    <submittedName>
        <fullName evidence="1">Uncharacterized protein</fullName>
    </submittedName>
</protein>
<evidence type="ECO:0000313" key="2">
    <source>
        <dbReference type="Proteomes" id="UP000665047"/>
    </source>
</evidence>
<evidence type="ECO:0000313" key="1">
    <source>
        <dbReference type="EMBL" id="QTL40925.1"/>
    </source>
</evidence>
<dbReference type="EMBL" id="CP072455">
    <property type="protein sequence ID" value="QTL40925.1"/>
    <property type="molecule type" value="Genomic_DNA"/>
</dbReference>
<dbReference type="Proteomes" id="UP000665047">
    <property type="component" value="Chromosome"/>
</dbReference>